<dbReference type="HAMAP" id="MF_00087">
    <property type="entry name" value="Glu_tRNA_reductase"/>
    <property type="match status" value="1"/>
</dbReference>
<dbReference type="PANTHER" id="PTHR43013:SF1">
    <property type="entry name" value="GLUTAMYL-TRNA REDUCTASE"/>
    <property type="match status" value="1"/>
</dbReference>
<dbReference type="Pfam" id="PF00745">
    <property type="entry name" value="GlutR_dimer"/>
    <property type="match status" value="1"/>
</dbReference>
<feature type="compositionally biased region" description="Basic and acidic residues" evidence="8">
    <location>
        <begin position="399"/>
        <end position="408"/>
    </location>
</feature>
<evidence type="ECO:0000259" key="10">
    <source>
        <dbReference type="Pfam" id="PF01488"/>
    </source>
</evidence>
<organism evidence="12">
    <name type="scientific">freshwater metagenome</name>
    <dbReference type="NCBI Taxonomy" id="449393"/>
    <lineage>
        <taxon>unclassified sequences</taxon>
        <taxon>metagenomes</taxon>
        <taxon>ecological metagenomes</taxon>
    </lineage>
</organism>
<evidence type="ECO:0000256" key="2">
    <source>
        <dbReference type="ARBA" id="ARBA00005916"/>
    </source>
</evidence>
<dbReference type="InterPro" id="IPR000343">
    <property type="entry name" value="4pyrrol_synth_GluRdtase"/>
</dbReference>
<feature type="region of interest" description="Disordered" evidence="8">
    <location>
        <begin position="399"/>
        <end position="420"/>
    </location>
</feature>
<evidence type="ECO:0000313" key="16">
    <source>
        <dbReference type="EMBL" id="CAB5022689.1"/>
    </source>
</evidence>
<dbReference type="PIRSF" id="PIRSF000445">
    <property type="entry name" value="4pyrrol_synth_GluRdtase"/>
    <property type="match status" value="1"/>
</dbReference>
<dbReference type="SUPFAM" id="SSF51735">
    <property type="entry name" value="NAD(P)-binding Rossmann-fold domains"/>
    <property type="match status" value="1"/>
</dbReference>
<keyword evidence="5" id="KW-0560">Oxidoreductase</keyword>
<dbReference type="CDD" id="cd05213">
    <property type="entry name" value="NAD_bind_Glutamyl_tRNA_reduct"/>
    <property type="match status" value="1"/>
</dbReference>
<evidence type="ECO:0000259" key="11">
    <source>
        <dbReference type="Pfam" id="PF05201"/>
    </source>
</evidence>
<dbReference type="SUPFAM" id="SSF69742">
    <property type="entry name" value="Glutamyl tRNA-reductase catalytic, N-terminal domain"/>
    <property type="match status" value="1"/>
</dbReference>
<dbReference type="FunFam" id="3.30.460.30:FF:000001">
    <property type="entry name" value="Glutamyl-tRNA reductase"/>
    <property type="match status" value="1"/>
</dbReference>
<dbReference type="InterPro" id="IPR015895">
    <property type="entry name" value="4pyrrol_synth_GluRdtase_N"/>
</dbReference>
<evidence type="ECO:0000313" key="15">
    <source>
        <dbReference type="EMBL" id="CAB4892812.1"/>
    </source>
</evidence>
<dbReference type="InterPro" id="IPR036343">
    <property type="entry name" value="GluRdtase_N_sf"/>
</dbReference>
<feature type="domain" description="Glutamyl-tRNA reductase N-terminal" evidence="11">
    <location>
        <begin position="7"/>
        <end position="156"/>
    </location>
</feature>
<dbReference type="InterPro" id="IPR036453">
    <property type="entry name" value="GluRdtase_dimer_dom_sf"/>
</dbReference>
<evidence type="ECO:0000313" key="12">
    <source>
        <dbReference type="EMBL" id="CAB4720698.1"/>
    </source>
</evidence>
<dbReference type="AlphaFoldDB" id="A0A6J6RGW9"/>
<evidence type="ECO:0000256" key="8">
    <source>
        <dbReference type="SAM" id="MobiDB-lite"/>
    </source>
</evidence>
<dbReference type="Pfam" id="PF05201">
    <property type="entry name" value="GlutR_N"/>
    <property type="match status" value="1"/>
</dbReference>
<name>A0A6J6RGW9_9ZZZZ</name>
<comment type="catalytic activity">
    <reaction evidence="7">
        <text>(S)-4-amino-5-oxopentanoate + tRNA(Glu) + NADP(+) = L-glutamyl-tRNA(Glu) + NADPH + H(+)</text>
        <dbReference type="Rhea" id="RHEA:12344"/>
        <dbReference type="Rhea" id="RHEA-COMP:9663"/>
        <dbReference type="Rhea" id="RHEA-COMP:9680"/>
        <dbReference type="ChEBI" id="CHEBI:15378"/>
        <dbReference type="ChEBI" id="CHEBI:57501"/>
        <dbReference type="ChEBI" id="CHEBI:57783"/>
        <dbReference type="ChEBI" id="CHEBI:58349"/>
        <dbReference type="ChEBI" id="CHEBI:78442"/>
        <dbReference type="ChEBI" id="CHEBI:78520"/>
        <dbReference type="EC" id="1.2.1.70"/>
    </reaction>
</comment>
<dbReference type="Gene3D" id="3.40.50.720">
    <property type="entry name" value="NAD(P)-binding Rossmann-like Domain"/>
    <property type="match status" value="1"/>
</dbReference>
<dbReference type="PANTHER" id="PTHR43013">
    <property type="entry name" value="GLUTAMYL-TRNA REDUCTASE"/>
    <property type="match status" value="1"/>
</dbReference>
<evidence type="ECO:0000313" key="13">
    <source>
        <dbReference type="EMBL" id="CAB4765544.1"/>
    </source>
</evidence>
<accession>A0A6J6RGW9</accession>
<dbReference type="InterPro" id="IPR015896">
    <property type="entry name" value="4pyrrol_synth_GluRdtase_dimer"/>
</dbReference>
<evidence type="ECO:0000256" key="5">
    <source>
        <dbReference type="ARBA" id="ARBA00023002"/>
    </source>
</evidence>
<dbReference type="InterPro" id="IPR018214">
    <property type="entry name" value="GluRdtase_CS"/>
</dbReference>
<keyword evidence="4" id="KW-0521">NADP</keyword>
<reference evidence="12" key="1">
    <citation type="submission" date="2020-05" db="EMBL/GenBank/DDBJ databases">
        <authorList>
            <person name="Chiriac C."/>
            <person name="Salcher M."/>
            <person name="Ghai R."/>
            <person name="Kavagutti S V."/>
        </authorList>
    </citation>
    <scope>NUCLEOTIDE SEQUENCE</scope>
</reference>
<evidence type="ECO:0000256" key="7">
    <source>
        <dbReference type="ARBA" id="ARBA00047464"/>
    </source>
</evidence>
<evidence type="ECO:0000313" key="14">
    <source>
        <dbReference type="EMBL" id="CAB4870840.1"/>
    </source>
</evidence>
<dbReference type="InterPro" id="IPR036291">
    <property type="entry name" value="NAD(P)-bd_dom_sf"/>
</dbReference>
<dbReference type="NCBIfam" id="TIGR01035">
    <property type="entry name" value="hemA"/>
    <property type="match status" value="1"/>
</dbReference>
<dbReference type="GO" id="GO:0050661">
    <property type="term" value="F:NADP binding"/>
    <property type="evidence" value="ECO:0007669"/>
    <property type="project" value="InterPro"/>
</dbReference>
<dbReference type="EC" id="1.2.1.70" evidence="3"/>
<dbReference type="GO" id="GO:0019353">
    <property type="term" value="P:protoporphyrinogen IX biosynthetic process from glutamate"/>
    <property type="evidence" value="ECO:0007669"/>
    <property type="project" value="TreeGrafter"/>
</dbReference>
<dbReference type="EMBL" id="CAEZYH010000037">
    <property type="protein sequence ID" value="CAB4720698.1"/>
    <property type="molecule type" value="Genomic_DNA"/>
</dbReference>
<dbReference type="Gene3D" id="3.30.460.30">
    <property type="entry name" value="Glutamyl-tRNA reductase, N-terminal domain"/>
    <property type="match status" value="1"/>
</dbReference>
<evidence type="ECO:0000256" key="4">
    <source>
        <dbReference type="ARBA" id="ARBA00022857"/>
    </source>
</evidence>
<dbReference type="SUPFAM" id="SSF69075">
    <property type="entry name" value="Glutamyl tRNA-reductase dimerization domain"/>
    <property type="match status" value="1"/>
</dbReference>
<sequence>MSIVVFGVNHRTGPLSLLERVTIADDAIAKTVHGLMSRPNIREVVVLSTCNRTEVYAVAEKFHGAYGDLRDFFCDLGGFSVDELNPHVYSQHDDAAISHLFEVASGLDSAVLGESEILGQVRTAWERSQREGGALSTLNLLFRHAIETGKRARTETSIGRHTASVSHAAVDMARENLGAIDGMTVLVVGAGDMGEGVTVALADSGVGRVLVTNRTIAKAQALADRVSGSVTEFYRLAESLGEADVVVTCTGAGSTVIDADMVKNAMLQRADRPLFIVDIAVPRDVDSDVANIDGVTLLDLDNLRDWAARGQAQRATEALAVRDIIVQEVERFNMETTARQAAPLVAQLHERAEAVRAAEIDRQFKKLSSLTPEQQDAVDAVTKGIVAKLLHDMSVRLKDDAGTPRGERNSAAVRDLFDLS</sequence>
<dbReference type="EMBL" id="CAEZZP010000016">
    <property type="protein sequence ID" value="CAB4765544.1"/>
    <property type="molecule type" value="Genomic_DNA"/>
</dbReference>
<evidence type="ECO:0000259" key="9">
    <source>
        <dbReference type="Pfam" id="PF00745"/>
    </source>
</evidence>
<dbReference type="FunFam" id="3.40.50.720:FF:000031">
    <property type="entry name" value="Glutamyl-tRNA reductase"/>
    <property type="match status" value="1"/>
</dbReference>
<evidence type="ECO:0000256" key="1">
    <source>
        <dbReference type="ARBA" id="ARBA00005059"/>
    </source>
</evidence>
<protein>
    <recommendedName>
        <fullName evidence="3">glutamyl-tRNA reductase</fullName>
        <ecNumber evidence="3">1.2.1.70</ecNumber>
    </recommendedName>
</protein>
<gene>
    <name evidence="12" type="ORF">UFOPK2658_01002</name>
    <name evidence="13" type="ORF">UFOPK2880_00446</name>
    <name evidence="14" type="ORF">UFOPK3304_00989</name>
    <name evidence="15" type="ORF">UFOPK3494_00490</name>
    <name evidence="16" type="ORF">UFOPK4134_00371</name>
</gene>
<dbReference type="EMBL" id="CAFBLJ010000045">
    <property type="protein sequence ID" value="CAB4870840.1"/>
    <property type="molecule type" value="Genomic_DNA"/>
</dbReference>
<evidence type="ECO:0000256" key="3">
    <source>
        <dbReference type="ARBA" id="ARBA00012970"/>
    </source>
</evidence>
<dbReference type="UniPathway" id="UPA00251">
    <property type="reaction ID" value="UER00316"/>
</dbReference>
<dbReference type="EMBL" id="CAFBMF010000020">
    <property type="protein sequence ID" value="CAB4892812.1"/>
    <property type="molecule type" value="Genomic_DNA"/>
</dbReference>
<comment type="similarity">
    <text evidence="2">Belongs to the glutamyl-tRNA reductase family.</text>
</comment>
<dbReference type="EMBL" id="CAFBPS010000014">
    <property type="protein sequence ID" value="CAB5022689.1"/>
    <property type="molecule type" value="Genomic_DNA"/>
</dbReference>
<feature type="domain" description="Tetrapyrrole biosynthesis glutamyl-tRNA reductase dimerisation" evidence="9">
    <location>
        <begin position="321"/>
        <end position="419"/>
    </location>
</feature>
<keyword evidence="6" id="KW-0627">Porphyrin biosynthesis</keyword>
<dbReference type="InterPro" id="IPR006151">
    <property type="entry name" value="Shikm_DH/Glu-tRNA_Rdtase"/>
</dbReference>
<evidence type="ECO:0000256" key="6">
    <source>
        <dbReference type="ARBA" id="ARBA00023244"/>
    </source>
</evidence>
<dbReference type="GO" id="GO:0008883">
    <property type="term" value="F:glutamyl-tRNA reductase activity"/>
    <property type="evidence" value="ECO:0007669"/>
    <property type="project" value="UniProtKB-EC"/>
</dbReference>
<feature type="domain" description="Quinate/shikimate 5-dehydrogenase/glutamyl-tRNA reductase" evidence="10">
    <location>
        <begin position="172"/>
        <end position="304"/>
    </location>
</feature>
<dbReference type="PROSITE" id="PS00747">
    <property type="entry name" value="GLUTR"/>
    <property type="match status" value="1"/>
</dbReference>
<dbReference type="Pfam" id="PF01488">
    <property type="entry name" value="Shikimate_DH"/>
    <property type="match status" value="1"/>
</dbReference>
<comment type="pathway">
    <text evidence="1">Porphyrin-containing compound metabolism; protoporphyrin-IX biosynthesis; 5-aminolevulinate from L-glutamyl-tRNA(Glu): step 1/2.</text>
</comment>
<proteinExistence type="inferred from homology"/>